<evidence type="ECO:0000313" key="2">
    <source>
        <dbReference type="EMBL" id="TRZ18426.1"/>
    </source>
</evidence>
<dbReference type="AlphaFoldDB" id="A0A8K1GGH8"/>
<evidence type="ECO:0000313" key="3">
    <source>
        <dbReference type="Proteomes" id="UP000796761"/>
    </source>
</evidence>
<accession>A0A8K1GGH8</accession>
<evidence type="ECO:0000256" key="1">
    <source>
        <dbReference type="SAM" id="MobiDB-lite"/>
    </source>
</evidence>
<name>A0A8K1GGH8_9PASS</name>
<reference evidence="2" key="1">
    <citation type="submission" date="2019-04" db="EMBL/GenBank/DDBJ databases">
        <title>Genome assembly of Zosterops borbonicus 15179.</title>
        <authorList>
            <person name="Leroy T."/>
            <person name="Anselmetti Y."/>
            <person name="Tilak M.-K."/>
            <person name="Nabholz B."/>
        </authorList>
    </citation>
    <scope>NUCLEOTIDE SEQUENCE</scope>
    <source>
        <strain evidence="2">HGM_15179</strain>
        <tissue evidence="2">Muscle</tissue>
    </source>
</reference>
<gene>
    <name evidence="2" type="ORF">HGM15179_008667</name>
</gene>
<dbReference type="Proteomes" id="UP000796761">
    <property type="component" value="Unassembled WGS sequence"/>
</dbReference>
<proteinExistence type="predicted"/>
<feature type="region of interest" description="Disordered" evidence="1">
    <location>
        <begin position="1"/>
        <end position="27"/>
    </location>
</feature>
<organism evidence="2 3">
    <name type="scientific">Zosterops borbonicus</name>
    <dbReference type="NCBI Taxonomy" id="364589"/>
    <lineage>
        <taxon>Eukaryota</taxon>
        <taxon>Metazoa</taxon>
        <taxon>Chordata</taxon>
        <taxon>Craniata</taxon>
        <taxon>Vertebrata</taxon>
        <taxon>Euteleostomi</taxon>
        <taxon>Archelosauria</taxon>
        <taxon>Archosauria</taxon>
        <taxon>Dinosauria</taxon>
        <taxon>Saurischia</taxon>
        <taxon>Theropoda</taxon>
        <taxon>Coelurosauria</taxon>
        <taxon>Aves</taxon>
        <taxon>Neognathae</taxon>
        <taxon>Neoaves</taxon>
        <taxon>Telluraves</taxon>
        <taxon>Australaves</taxon>
        <taxon>Passeriformes</taxon>
        <taxon>Sylvioidea</taxon>
        <taxon>Zosteropidae</taxon>
        <taxon>Zosterops</taxon>
    </lineage>
</organism>
<comment type="caution">
    <text evidence="2">The sequence shown here is derived from an EMBL/GenBank/DDBJ whole genome shotgun (WGS) entry which is preliminary data.</text>
</comment>
<keyword evidence="3" id="KW-1185">Reference proteome</keyword>
<dbReference type="EMBL" id="SWJQ01000224">
    <property type="protein sequence ID" value="TRZ18426.1"/>
    <property type="molecule type" value="Genomic_DNA"/>
</dbReference>
<protein>
    <submittedName>
        <fullName evidence="2">Uncharacterized protein</fullName>
    </submittedName>
</protein>
<sequence length="123" mass="13783">MDRAPSIPAPKAKLQSPRDASMKTAKRKKDDFKFPFCGTQFKGILSKRKGKNNLSQQLVFQPVPGDSEINEGGLSLQFWLLERHDYLFVTVQRSSGSVTAHANANRSLLNNEFIPLSSLHEPK</sequence>